<organism evidence="1">
    <name type="scientific">marine sediment metagenome</name>
    <dbReference type="NCBI Taxonomy" id="412755"/>
    <lineage>
        <taxon>unclassified sequences</taxon>
        <taxon>metagenomes</taxon>
        <taxon>ecological metagenomes</taxon>
    </lineage>
</organism>
<gene>
    <name evidence="1" type="ORF">LCGC14_2345590</name>
</gene>
<dbReference type="EMBL" id="LAZR01034031">
    <property type="protein sequence ID" value="KKL46440.1"/>
    <property type="molecule type" value="Genomic_DNA"/>
</dbReference>
<proteinExistence type="predicted"/>
<name>A0A0F9ENF1_9ZZZZ</name>
<sequence>MATVKVVYNCGCGFKTENGGEAVLHADADKHQMTIAGSVKPEK</sequence>
<dbReference type="AlphaFoldDB" id="A0A0F9ENF1"/>
<evidence type="ECO:0000313" key="1">
    <source>
        <dbReference type="EMBL" id="KKL46440.1"/>
    </source>
</evidence>
<accession>A0A0F9ENF1</accession>
<evidence type="ECO:0008006" key="2">
    <source>
        <dbReference type="Google" id="ProtNLM"/>
    </source>
</evidence>
<comment type="caution">
    <text evidence="1">The sequence shown here is derived from an EMBL/GenBank/DDBJ whole genome shotgun (WGS) entry which is preliminary data.</text>
</comment>
<protein>
    <recommendedName>
        <fullName evidence="2">DUF1059 domain-containing protein</fullName>
    </recommendedName>
</protein>
<reference evidence="1" key="1">
    <citation type="journal article" date="2015" name="Nature">
        <title>Complex archaea that bridge the gap between prokaryotes and eukaryotes.</title>
        <authorList>
            <person name="Spang A."/>
            <person name="Saw J.H."/>
            <person name="Jorgensen S.L."/>
            <person name="Zaremba-Niedzwiedzka K."/>
            <person name="Martijn J."/>
            <person name="Lind A.E."/>
            <person name="van Eijk R."/>
            <person name="Schleper C."/>
            <person name="Guy L."/>
            <person name="Ettema T.J."/>
        </authorList>
    </citation>
    <scope>NUCLEOTIDE SEQUENCE</scope>
</reference>